<sequence length="353" mass="38593">MTALKTVALTFSMFTLALTAACSTSSTANNAASTQTAAPGAAAEVSANQQTPVKVRLAIDTAAGGSFQFRIAKDKGFFQKYGIEPEISNFAYGIDTVNALLISKADTALAADYALINSLGKGNMTVVSALTRTNEKSAAKTLLFVRDNINKPEDFKGKKLGVAKGTVYEYVWAKYLEKNHIDEKEVKYVPYSTPDEAFVSLQKGDMDAVWIGGALIDKFKTIKGVKSLIDVSGSGVNISSYLLLDSSFVKNNPDAVSSVLKALDEGIRYIPDHKEETAEVAFKELKLPKDRVLEDLQSTNYTLGFTQEDFDHLQDVKQWVENKGILKDKYELKDKINIDPLKKALPETATYKP</sequence>
<dbReference type="EMBL" id="WNZX01000001">
    <property type="protein sequence ID" value="MUG69309.1"/>
    <property type="molecule type" value="Genomic_DNA"/>
</dbReference>
<dbReference type="Proteomes" id="UP000450917">
    <property type="component" value="Unassembled WGS sequence"/>
</dbReference>
<name>A0A7X3CRT6_9BACL</name>
<dbReference type="GO" id="GO:0042597">
    <property type="term" value="C:periplasmic space"/>
    <property type="evidence" value="ECO:0007669"/>
    <property type="project" value="UniProtKB-SubCell"/>
</dbReference>
<evidence type="ECO:0000313" key="6">
    <source>
        <dbReference type="EMBL" id="MUG69309.1"/>
    </source>
</evidence>
<evidence type="ECO:0000256" key="3">
    <source>
        <dbReference type="ARBA" id="ARBA00022729"/>
    </source>
</evidence>
<dbReference type="PANTHER" id="PTHR30024:SF47">
    <property type="entry name" value="TAURINE-BINDING PERIPLASMIC PROTEIN"/>
    <property type="match status" value="1"/>
</dbReference>
<dbReference type="Pfam" id="PF09084">
    <property type="entry name" value="NMT1"/>
    <property type="match status" value="1"/>
</dbReference>
<gene>
    <name evidence="6" type="ORF">GNP93_01335</name>
</gene>
<reference evidence="6 7" key="1">
    <citation type="submission" date="2019-11" db="EMBL/GenBank/DDBJ databases">
        <title>Draft genome sequences of five Paenibacillus species of dairy origin.</title>
        <authorList>
            <person name="Olajide A.M."/>
            <person name="Chen S."/>
            <person name="Lapointe G."/>
        </authorList>
    </citation>
    <scope>NUCLEOTIDE SEQUENCE [LARGE SCALE GENOMIC DNA]</scope>
    <source>
        <strain evidence="6 7">2CS3</strain>
    </source>
</reference>
<comment type="subcellular location">
    <subcellularLocation>
        <location evidence="1">Periplasm</location>
    </subcellularLocation>
</comment>
<keyword evidence="3 4" id="KW-0732">Signal</keyword>
<dbReference type="Gene3D" id="3.40.190.10">
    <property type="entry name" value="Periplasmic binding protein-like II"/>
    <property type="match status" value="2"/>
</dbReference>
<dbReference type="SUPFAM" id="SSF53850">
    <property type="entry name" value="Periplasmic binding protein-like II"/>
    <property type="match status" value="1"/>
</dbReference>
<accession>A0A7X3CRT6</accession>
<dbReference type="AlphaFoldDB" id="A0A7X3CRT6"/>
<evidence type="ECO:0000256" key="1">
    <source>
        <dbReference type="ARBA" id="ARBA00004418"/>
    </source>
</evidence>
<proteinExistence type="inferred from homology"/>
<feature type="domain" description="SsuA/THI5-like" evidence="5">
    <location>
        <begin position="71"/>
        <end position="276"/>
    </location>
</feature>
<evidence type="ECO:0000256" key="2">
    <source>
        <dbReference type="ARBA" id="ARBA00010742"/>
    </source>
</evidence>
<evidence type="ECO:0000259" key="5">
    <source>
        <dbReference type="Pfam" id="PF09084"/>
    </source>
</evidence>
<dbReference type="CDD" id="cd01008">
    <property type="entry name" value="PBP2_NrtA_SsuA_CpmA_like"/>
    <property type="match status" value="1"/>
</dbReference>
<comment type="similarity">
    <text evidence="2">Belongs to the bacterial solute-binding protein SsuA/TauA family.</text>
</comment>
<dbReference type="InterPro" id="IPR015168">
    <property type="entry name" value="SsuA/THI5"/>
</dbReference>
<protein>
    <submittedName>
        <fullName evidence="6">Transporter substrate-binding domain-containing protein</fullName>
    </submittedName>
</protein>
<feature type="chain" id="PRO_5031464160" evidence="4">
    <location>
        <begin position="32"/>
        <end position="353"/>
    </location>
</feature>
<evidence type="ECO:0000256" key="4">
    <source>
        <dbReference type="SAM" id="SignalP"/>
    </source>
</evidence>
<feature type="signal peptide" evidence="4">
    <location>
        <begin position="1"/>
        <end position="31"/>
    </location>
</feature>
<evidence type="ECO:0000313" key="7">
    <source>
        <dbReference type="Proteomes" id="UP000450917"/>
    </source>
</evidence>
<comment type="caution">
    <text evidence="6">The sequence shown here is derived from an EMBL/GenBank/DDBJ whole genome shotgun (WGS) entry which is preliminary data.</text>
</comment>
<organism evidence="6 7">
    <name type="scientific">Paenibacillus validus</name>
    <dbReference type="NCBI Taxonomy" id="44253"/>
    <lineage>
        <taxon>Bacteria</taxon>
        <taxon>Bacillati</taxon>
        <taxon>Bacillota</taxon>
        <taxon>Bacilli</taxon>
        <taxon>Bacillales</taxon>
        <taxon>Paenibacillaceae</taxon>
        <taxon>Paenibacillus</taxon>
    </lineage>
</organism>
<keyword evidence="7" id="KW-1185">Reference proteome</keyword>
<dbReference type="PANTHER" id="PTHR30024">
    <property type="entry name" value="ALIPHATIC SULFONATES-BINDING PROTEIN-RELATED"/>
    <property type="match status" value="1"/>
</dbReference>
<dbReference type="PROSITE" id="PS51257">
    <property type="entry name" value="PROKAR_LIPOPROTEIN"/>
    <property type="match status" value="1"/>
</dbReference>